<dbReference type="EMBL" id="CATQJA010002663">
    <property type="protein sequence ID" value="CAJ0581713.1"/>
    <property type="molecule type" value="Genomic_DNA"/>
</dbReference>
<dbReference type="AlphaFoldDB" id="A0AA36D5Y8"/>
<protein>
    <recommendedName>
        <fullName evidence="1">F-box domain-containing protein</fullName>
    </recommendedName>
</protein>
<sequence>MFDIVHLPEALKVAVLDQLGIDELQELQLVNREFRNAVNGRGLMPRRAKYIRVFARVPGSDQNDFADVGESRQICVHETELLIKDRDDVFYRVDSYRNSILYDDDDYELADDVPFRCAVKLLSNIRSIKDLEMDASTDYEMNDFKRLVESCAGRTVECLKETDPDAELCRKWMPSNYHPASAVNRHLRVFADRKWFVAEFAIEKGVTWTRLYFYIFDKCYANFIAN</sequence>
<keyword evidence="3" id="KW-1185">Reference proteome</keyword>
<evidence type="ECO:0000313" key="3">
    <source>
        <dbReference type="Proteomes" id="UP001177023"/>
    </source>
</evidence>
<reference evidence="2" key="1">
    <citation type="submission" date="2023-06" db="EMBL/GenBank/DDBJ databases">
        <authorList>
            <person name="Delattre M."/>
        </authorList>
    </citation>
    <scope>NUCLEOTIDE SEQUENCE</scope>
    <source>
        <strain evidence="2">AF72</strain>
    </source>
</reference>
<name>A0AA36D5Y8_9BILA</name>
<evidence type="ECO:0000259" key="1">
    <source>
        <dbReference type="PROSITE" id="PS50181"/>
    </source>
</evidence>
<comment type="caution">
    <text evidence="2">The sequence shown here is derived from an EMBL/GenBank/DDBJ whole genome shotgun (WGS) entry which is preliminary data.</text>
</comment>
<feature type="domain" description="F-box" evidence="1">
    <location>
        <begin position="1"/>
        <end position="53"/>
    </location>
</feature>
<dbReference type="Proteomes" id="UP001177023">
    <property type="component" value="Unassembled WGS sequence"/>
</dbReference>
<organism evidence="2 3">
    <name type="scientific">Mesorhabditis spiculigera</name>
    <dbReference type="NCBI Taxonomy" id="96644"/>
    <lineage>
        <taxon>Eukaryota</taxon>
        <taxon>Metazoa</taxon>
        <taxon>Ecdysozoa</taxon>
        <taxon>Nematoda</taxon>
        <taxon>Chromadorea</taxon>
        <taxon>Rhabditida</taxon>
        <taxon>Rhabditina</taxon>
        <taxon>Rhabditomorpha</taxon>
        <taxon>Rhabditoidea</taxon>
        <taxon>Rhabditidae</taxon>
        <taxon>Mesorhabditinae</taxon>
        <taxon>Mesorhabditis</taxon>
    </lineage>
</organism>
<accession>A0AA36D5Y8</accession>
<dbReference type="InterPro" id="IPR001810">
    <property type="entry name" value="F-box_dom"/>
</dbReference>
<dbReference type="PROSITE" id="PS50181">
    <property type="entry name" value="FBOX"/>
    <property type="match status" value="1"/>
</dbReference>
<feature type="non-terminal residue" evidence="2">
    <location>
        <position position="226"/>
    </location>
</feature>
<evidence type="ECO:0000313" key="2">
    <source>
        <dbReference type="EMBL" id="CAJ0581713.1"/>
    </source>
</evidence>
<gene>
    <name evidence="2" type="ORF">MSPICULIGERA_LOCUS19868</name>
</gene>
<proteinExistence type="predicted"/>